<evidence type="ECO:0000256" key="1">
    <source>
        <dbReference type="SAM" id="Coils"/>
    </source>
</evidence>
<gene>
    <name evidence="2" type="ORF">BDV37DRAFT_280656</name>
</gene>
<keyword evidence="3" id="KW-1185">Reference proteome</keyword>
<accession>A0A5N7DJU1</accession>
<dbReference type="RefSeq" id="XP_031944019.1">
    <property type="nucleotide sequence ID" value="XM_032086627.1"/>
</dbReference>
<dbReference type="EMBL" id="ML736752">
    <property type="protein sequence ID" value="KAE8406700.1"/>
    <property type="molecule type" value="Genomic_DNA"/>
</dbReference>
<reference evidence="2 3" key="1">
    <citation type="submission" date="2019-04" db="EMBL/GenBank/DDBJ databases">
        <authorList>
            <consortium name="DOE Joint Genome Institute"/>
            <person name="Mondo S."/>
            <person name="Kjaerbolling I."/>
            <person name="Vesth T."/>
            <person name="Frisvad J.C."/>
            <person name="Nybo J.L."/>
            <person name="Theobald S."/>
            <person name="Kildgaard S."/>
            <person name="Isbrandt T."/>
            <person name="Kuo A."/>
            <person name="Sato A."/>
            <person name="Lyhne E.K."/>
            <person name="Kogle M.E."/>
            <person name="Wiebenga A."/>
            <person name="Kun R.S."/>
            <person name="Lubbers R.J."/>
            <person name="Makela M.R."/>
            <person name="Barry K."/>
            <person name="Chovatia M."/>
            <person name="Clum A."/>
            <person name="Daum C."/>
            <person name="Haridas S."/>
            <person name="He G."/>
            <person name="LaButti K."/>
            <person name="Lipzen A."/>
            <person name="Riley R."/>
            <person name="Salamov A."/>
            <person name="Simmons B.A."/>
            <person name="Magnuson J.K."/>
            <person name="Henrissat B."/>
            <person name="Mortensen U.H."/>
            <person name="Larsen T.O."/>
            <person name="Devries R.P."/>
            <person name="Grigoriev I.V."/>
            <person name="Machida M."/>
            <person name="Baker S.E."/>
            <person name="Andersen M.R."/>
            <person name="Cantor M.N."/>
            <person name="Hua S.X."/>
        </authorList>
    </citation>
    <scope>NUCLEOTIDE SEQUENCE [LARGE SCALE GENOMIC DNA]</scope>
    <source>
        <strain evidence="2 3">CBS 119388</strain>
    </source>
</reference>
<dbReference type="OrthoDB" id="3219467at2759"/>
<feature type="coiled-coil region" evidence="1">
    <location>
        <begin position="127"/>
        <end position="179"/>
    </location>
</feature>
<dbReference type="AlphaFoldDB" id="A0A5N7DJU1"/>
<organism evidence="2 3">
    <name type="scientific">Aspergillus pseudonomiae</name>
    <dbReference type="NCBI Taxonomy" id="1506151"/>
    <lineage>
        <taxon>Eukaryota</taxon>
        <taxon>Fungi</taxon>
        <taxon>Dikarya</taxon>
        <taxon>Ascomycota</taxon>
        <taxon>Pezizomycotina</taxon>
        <taxon>Eurotiomycetes</taxon>
        <taxon>Eurotiomycetidae</taxon>
        <taxon>Eurotiales</taxon>
        <taxon>Aspergillaceae</taxon>
        <taxon>Aspergillus</taxon>
        <taxon>Aspergillus subgen. Circumdati</taxon>
    </lineage>
</organism>
<protein>
    <submittedName>
        <fullName evidence="2">Uncharacterized protein</fullName>
    </submittedName>
</protein>
<sequence>MFIIPRSTHHSRSTAEEDRQWEEVKKCRSKAWKAWDNWDWGGATYWNTRTKKEEANLEWILAKKAADAELRHAAGLFLSTELWMNIEKGLNDAAQQIEKHAIALHHIINGEHYKAIEVLETDKRKTLNRKVAAIQNLEEISKEIEAKLQRAHQELEKNKGQVTKEEKKLQKEIEELRGELKTRPFEDAYKAKLQDHKSVTAQIQNIKKKLQEVRTGIDKTTKLARGYVHVLEQGIPTVKRIVVTGCTEVFAKKKPLTFKVEARWNNKPVYIEAQWAPGRSAADLYEQIGSKIVKAAGEQS</sequence>
<keyword evidence="1" id="KW-0175">Coiled coil</keyword>
<dbReference type="GeneID" id="43671318"/>
<name>A0A5N7DJU1_9EURO</name>
<evidence type="ECO:0000313" key="2">
    <source>
        <dbReference type="EMBL" id="KAE8406700.1"/>
    </source>
</evidence>
<evidence type="ECO:0000313" key="3">
    <source>
        <dbReference type="Proteomes" id="UP000325579"/>
    </source>
</evidence>
<dbReference type="Proteomes" id="UP000325579">
    <property type="component" value="Unassembled WGS sequence"/>
</dbReference>
<proteinExistence type="predicted"/>